<dbReference type="EMBL" id="CAJOBQ010000228">
    <property type="protein sequence ID" value="CAF4300138.1"/>
    <property type="molecule type" value="Genomic_DNA"/>
</dbReference>
<evidence type="ECO:0000313" key="2">
    <source>
        <dbReference type="EMBL" id="CAF3359951.1"/>
    </source>
</evidence>
<dbReference type="Proteomes" id="UP000663865">
    <property type="component" value="Unassembled WGS sequence"/>
</dbReference>
<dbReference type="Proteomes" id="UP000663872">
    <property type="component" value="Unassembled WGS sequence"/>
</dbReference>
<evidence type="ECO:0000313" key="9">
    <source>
        <dbReference type="EMBL" id="CAF4922510.1"/>
    </source>
</evidence>
<accession>A0A818GKB5</accession>
<dbReference type="Proteomes" id="UP000663848">
    <property type="component" value="Unassembled WGS sequence"/>
</dbReference>
<proteinExistence type="predicted"/>
<comment type="caution">
    <text evidence="4">The sequence shown here is derived from an EMBL/GenBank/DDBJ whole genome shotgun (WGS) entry which is preliminary data.</text>
</comment>
<evidence type="ECO:0000256" key="1">
    <source>
        <dbReference type="SAM" id="Phobius"/>
    </source>
</evidence>
<dbReference type="EMBL" id="CAJNYD010004336">
    <property type="protein sequence ID" value="CAF3590436.1"/>
    <property type="molecule type" value="Genomic_DNA"/>
</dbReference>
<dbReference type="Proteomes" id="UP000663833">
    <property type="component" value="Unassembled WGS sequence"/>
</dbReference>
<dbReference type="EMBL" id="CAJOBO010000378">
    <property type="protein sequence ID" value="CAF4206706.1"/>
    <property type="molecule type" value="Genomic_DNA"/>
</dbReference>
<name>A0A818GKB5_9BILA</name>
<dbReference type="AlphaFoldDB" id="A0A818GKB5"/>
<evidence type="ECO:0000313" key="7">
    <source>
        <dbReference type="EMBL" id="CAF4300138.1"/>
    </source>
</evidence>
<evidence type="ECO:0000313" key="10">
    <source>
        <dbReference type="Proteomes" id="UP000663869"/>
    </source>
</evidence>
<dbReference type="Proteomes" id="UP000663851">
    <property type="component" value="Unassembled WGS sequence"/>
</dbReference>
<feature type="transmembrane region" description="Helical" evidence="1">
    <location>
        <begin position="77"/>
        <end position="100"/>
    </location>
</feature>
<dbReference type="Proteomes" id="UP000663869">
    <property type="component" value="Unassembled WGS sequence"/>
</dbReference>
<keyword evidence="1" id="KW-0472">Membrane</keyword>
<sequence>MLPNNSCSVMLSFFVSSNATEGVSVSFDDILLDFCESTTAASSSTLATTSATVVTPTSSSTVTPTATTVVTTTGLGTILGCSHFLLFIFTCISFMINTLLKSRSSQ</sequence>
<dbReference type="Proteomes" id="UP000663838">
    <property type="component" value="Unassembled WGS sequence"/>
</dbReference>
<dbReference type="EMBL" id="CAJNYU010002003">
    <property type="protein sequence ID" value="CAF3493122.1"/>
    <property type="molecule type" value="Genomic_DNA"/>
</dbReference>
<evidence type="ECO:0000313" key="4">
    <source>
        <dbReference type="EMBL" id="CAF3493122.1"/>
    </source>
</evidence>
<dbReference type="EMBL" id="CAJOBS010007511">
    <property type="protein sequence ID" value="CAF4922510.1"/>
    <property type="molecule type" value="Genomic_DNA"/>
</dbReference>
<organism evidence="4 10">
    <name type="scientific">Rotaria socialis</name>
    <dbReference type="NCBI Taxonomy" id="392032"/>
    <lineage>
        <taxon>Eukaryota</taxon>
        <taxon>Metazoa</taxon>
        <taxon>Spiralia</taxon>
        <taxon>Gnathifera</taxon>
        <taxon>Rotifera</taxon>
        <taxon>Eurotatoria</taxon>
        <taxon>Bdelloidea</taxon>
        <taxon>Philodinida</taxon>
        <taxon>Philodinidae</taxon>
        <taxon>Rotaria</taxon>
    </lineage>
</organism>
<keyword evidence="1" id="KW-0812">Transmembrane</keyword>
<dbReference type="Proteomes" id="UP000663862">
    <property type="component" value="Unassembled WGS sequence"/>
</dbReference>
<dbReference type="EMBL" id="CAJNYT010000649">
    <property type="protein sequence ID" value="CAF3359951.1"/>
    <property type="molecule type" value="Genomic_DNA"/>
</dbReference>
<reference evidence="4" key="1">
    <citation type="submission" date="2021-02" db="EMBL/GenBank/DDBJ databases">
        <authorList>
            <person name="Nowell W R."/>
        </authorList>
    </citation>
    <scope>NUCLEOTIDE SEQUENCE</scope>
</reference>
<dbReference type="EMBL" id="CAJNYV010001647">
    <property type="protein sequence ID" value="CAF3431124.1"/>
    <property type="molecule type" value="Genomic_DNA"/>
</dbReference>
<keyword evidence="1" id="KW-1133">Transmembrane helix</keyword>
<evidence type="ECO:0000313" key="3">
    <source>
        <dbReference type="EMBL" id="CAF3431124.1"/>
    </source>
</evidence>
<evidence type="ECO:0000313" key="8">
    <source>
        <dbReference type="EMBL" id="CAF4748195.1"/>
    </source>
</evidence>
<evidence type="ECO:0000313" key="6">
    <source>
        <dbReference type="EMBL" id="CAF4206706.1"/>
    </source>
</evidence>
<gene>
    <name evidence="4" type="ORF">FME351_LOCUS16292</name>
    <name evidence="2" type="ORF">GRG538_LOCUS6330</name>
    <name evidence="6" type="ORF">HFQ381_LOCUS7803</name>
    <name evidence="3" type="ORF">KIK155_LOCUS10830</name>
    <name evidence="5" type="ORF">LUA448_LOCUS29910</name>
    <name evidence="8" type="ORF">QYT958_LOCUS20807</name>
    <name evidence="9" type="ORF">TOA249_LOCUS32204</name>
    <name evidence="7" type="ORF">TSG867_LOCUS6200</name>
</gene>
<evidence type="ECO:0000313" key="5">
    <source>
        <dbReference type="EMBL" id="CAF3590436.1"/>
    </source>
</evidence>
<dbReference type="EMBL" id="CAJOBR010003681">
    <property type="protein sequence ID" value="CAF4748195.1"/>
    <property type="molecule type" value="Genomic_DNA"/>
</dbReference>
<protein>
    <submittedName>
        <fullName evidence="4">Uncharacterized protein</fullName>
    </submittedName>
</protein>